<dbReference type="InterPro" id="IPR011961">
    <property type="entry name" value="RimM"/>
</dbReference>
<dbReference type="InterPro" id="IPR011033">
    <property type="entry name" value="PRC_barrel-like_sf"/>
</dbReference>
<keyword evidence="2 5" id="KW-0690">Ribosome biogenesis</keyword>
<dbReference type="SUPFAM" id="SSF50346">
    <property type="entry name" value="PRC-barrel domain"/>
    <property type="match status" value="1"/>
</dbReference>
<feature type="domain" description="Ribosome maturation factor RimM PRC barrel" evidence="7">
    <location>
        <begin position="102"/>
        <end position="167"/>
    </location>
</feature>
<proteinExistence type="inferred from homology"/>
<evidence type="ECO:0000256" key="5">
    <source>
        <dbReference type="HAMAP-Rule" id="MF_00014"/>
    </source>
</evidence>
<organism evidence="8 9">
    <name type="scientific">Imhoffiella purpurea</name>
    <dbReference type="NCBI Taxonomy" id="1249627"/>
    <lineage>
        <taxon>Bacteria</taxon>
        <taxon>Pseudomonadati</taxon>
        <taxon>Pseudomonadota</taxon>
        <taxon>Gammaproteobacteria</taxon>
        <taxon>Chromatiales</taxon>
        <taxon>Chromatiaceae</taxon>
        <taxon>Imhoffiella</taxon>
    </lineage>
</organism>
<dbReference type="GO" id="GO:0043022">
    <property type="term" value="F:ribosome binding"/>
    <property type="evidence" value="ECO:0007669"/>
    <property type="project" value="InterPro"/>
</dbReference>
<comment type="domain">
    <text evidence="5">The PRC barrel domain binds ribosomal protein uS19.</text>
</comment>
<gene>
    <name evidence="5" type="primary">rimM</name>
    <name evidence="8" type="ORF">D779_3466</name>
</gene>
<dbReference type="GO" id="GO:0042274">
    <property type="term" value="P:ribosomal small subunit biogenesis"/>
    <property type="evidence" value="ECO:0007669"/>
    <property type="project" value="UniProtKB-UniRule"/>
</dbReference>
<comment type="subcellular location">
    <subcellularLocation>
        <location evidence="5">Cytoplasm</location>
    </subcellularLocation>
</comment>
<dbReference type="HAMAP" id="MF_00014">
    <property type="entry name" value="Ribosome_mat_RimM"/>
    <property type="match status" value="1"/>
</dbReference>
<keyword evidence="4 5" id="KW-0143">Chaperone</keyword>
<evidence type="ECO:0000256" key="2">
    <source>
        <dbReference type="ARBA" id="ARBA00022517"/>
    </source>
</evidence>
<dbReference type="eggNOG" id="COG0806">
    <property type="taxonomic scope" value="Bacteria"/>
</dbReference>
<dbReference type="InterPro" id="IPR056792">
    <property type="entry name" value="PRC_RimM"/>
</dbReference>
<evidence type="ECO:0000259" key="7">
    <source>
        <dbReference type="Pfam" id="PF24986"/>
    </source>
</evidence>
<dbReference type="Pfam" id="PF01782">
    <property type="entry name" value="RimM"/>
    <property type="match status" value="1"/>
</dbReference>
<dbReference type="PANTHER" id="PTHR33692:SF1">
    <property type="entry name" value="RIBOSOME MATURATION FACTOR RIMM"/>
    <property type="match status" value="1"/>
</dbReference>
<dbReference type="Pfam" id="PF24986">
    <property type="entry name" value="PRC_RimM"/>
    <property type="match status" value="1"/>
</dbReference>
<accession>W9V9X6</accession>
<reference evidence="8 9" key="1">
    <citation type="submission" date="2012-11" db="EMBL/GenBank/DDBJ databases">
        <title>Genome assembly of Thiorhodococcus sp. AK35.</title>
        <authorList>
            <person name="Nupur N."/>
            <person name="Khatri I."/>
            <person name="Subramanian S."/>
            <person name="Pinnaka A."/>
        </authorList>
    </citation>
    <scope>NUCLEOTIDE SEQUENCE [LARGE SCALE GENOMIC DNA]</scope>
    <source>
        <strain evidence="8 9">AK35</strain>
    </source>
</reference>
<dbReference type="Gene3D" id="2.30.30.240">
    <property type="entry name" value="PRC-barrel domain"/>
    <property type="match status" value="1"/>
</dbReference>
<dbReference type="STRING" id="1249627.D779_3466"/>
<evidence type="ECO:0000256" key="3">
    <source>
        <dbReference type="ARBA" id="ARBA00022552"/>
    </source>
</evidence>
<comment type="caution">
    <text evidence="8">The sequence shown here is derived from an EMBL/GenBank/DDBJ whole genome shotgun (WGS) entry which is preliminary data.</text>
</comment>
<sequence length="169" mass="18716">MKSRDGHARVVLGRVAGVYGVKGWVRIFSETVPREGILGYSPWLLGVETSSFRVAEGKRHGKGIIARLEGCDDRDRAAQLVGREISVPRDRLPPPSPDEFYWIDLEGLSVATTAGVDLGRVDHLFSTGANDVLVVKGDRERLLPFVWGDVVKDVDFDAGRIEVDWDPDF</sequence>
<dbReference type="Proteomes" id="UP000019460">
    <property type="component" value="Unassembled WGS sequence"/>
</dbReference>
<dbReference type="GO" id="GO:0006364">
    <property type="term" value="P:rRNA processing"/>
    <property type="evidence" value="ECO:0007669"/>
    <property type="project" value="UniProtKB-UniRule"/>
</dbReference>
<comment type="function">
    <text evidence="5">An accessory protein needed during the final step in the assembly of 30S ribosomal subunit, possibly for assembly of the head region. Essential for efficient processing of 16S rRNA. May be needed both before and after RbfA during the maturation of 16S rRNA. It has affinity for free ribosomal 30S subunits but not for 70S ribosomes.</text>
</comment>
<dbReference type="AlphaFoldDB" id="W9V9X6"/>
<evidence type="ECO:0000256" key="4">
    <source>
        <dbReference type="ARBA" id="ARBA00023186"/>
    </source>
</evidence>
<evidence type="ECO:0000259" key="6">
    <source>
        <dbReference type="Pfam" id="PF01782"/>
    </source>
</evidence>
<dbReference type="InterPro" id="IPR036976">
    <property type="entry name" value="RimM_N_sf"/>
</dbReference>
<dbReference type="GO" id="GO:0005737">
    <property type="term" value="C:cytoplasm"/>
    <property type="evidence" value="ECO:0007669"/>
    <property type="project" value="UniProtKB-SubCell"/>
</dbReference>
<dbReference type="NCBIfam" id="TIGR02273">
    <property type="entry name" value="16S_RimM"/>
    <property type="match status" value="1"/>
</dbReference>
<dbReference type="Gene3D" id="2.40.30.60">
    <property type="entry name" value="RimM"/>
    <property type="match status" value="1"/>
</dbReference>
<dbReference type="OrthoDB" id="9783509at2"/>
<keyword evidence="1 5" id="KW-0963">Cytoplasm</keyword>
<dbReference type="SUPFAM" id="SSF50447">
    <property type="entry name" value="Translation proteins"/>
    <property type="match status" value="1"/>
</dbReference>
<dbReference type="GO" id="GO:0005840">
    <property type="term" value="C:ribosome"/>
    <property type="evidence" value="ECO:0007669"/>
    <property type="project" value="InterPro"/>
</dbReference>
<feature type="domain" description="RimM N-terminal" evidence="6">
    <location>
        <begin position="12"/>
        <end position="90"/>
    </location>
</feature>
<dbReference type="RefSeq" id="WP_043756445.1">
    <property type="nucleotide sequence ID" value="NZ_AONC01000061.1"/>
</dbReference>
<comment type="subunit">
    <text evidence="5">Binds ribosomal protein uS19.</text>
</comment>
<dbReference type="PANTHER" id="PTHR33692">
    <property type="entry name" value="RIBOSOME MATURATION FACTOR RIMM"/>
    <property type="match status" value="1"/>
</dbReference>
<protein>
    <recommendedName>
        <fullName evidence="5">Ribosome maturation factor RimM</fullName>
    </recommendedName>
</protein>
<comment type="similarity">
    <text evidence="5">Belongs to the RimM family.</text>
</comment>
<dbReference type="PATRIC" id="fig|1249627.3.peg.3542"/>
<evidence type="ECO:0000313" key="9">
    <source>
        <dbReference type="Proteomes" id="UP000019460"/>
    </source>
</evidence>
<name>W9V9X6_9GAMM</name>
<dbReference type="InterPro" id="IPR002676">
    <property type="entry name" value="RimM_N"/>
</dbReference>
<keyword evidence="3 5" id="KW-0698">rRNA processing</keyword>
<dbReference type="InterPro" id="IPR009000">
    <property type="entry name" value="Transl_B-barrel_sf"/>
</dbReference>
<dbReference type="EMBL" id="AONC01000061">
    <property type="protein sequence ID" value="EXJ13711.1"/>
    <property type="molecule type" value="Genomic_DNA"/>
</dbReference>
<evidence type="ECO:0000313" key="8">
    <source>
        <dbReference type="EMBL" id="EXJ13711.1"/>
    </source>
</evidence>
<keyword evidence="9" id="KW-1185">Reference proteome</keyword>
<evidence type="ECO:0000256" key="1">
    <source>
        <dbReference type="ARBA" id="ARBA00022490"/>
    </source>
</evidence>